<organism evidence="1 2">
    <name type="scientific">Cytobacillus kochii</name>
    <dbReference type="NCBI Taxonomy" id="859143"/>
    <lineage>
        <taxon>Bacteria</taxon>
        <taxon>Bacillati</taxon>
        <taxon>Bacillota</taxon>
        <taxon>Bacilli</taxon>
        <taxon>Bacillales</taxon>
        <taxon>Bacillaceae</taxon>
        <taxon>Cytobacillus</taxon>
    </lineage>
</organism>
<keyword evidence="2" id="KW-1185">Reference proteome</keyword>
<dbReference type="EMBL" id="CP022984">
    <property type="protein sequence ID" value="ASV70145.1"/>
    <property type="molecule type" value="Genomic_DNA"/>
</dbReference>
<proteinExistence type="predicted"/>
<accession>A0A248TPS5</accession>
<evidence type="ECO:0000313" key="2">
    <source>
        <dbReference type="Proteomes" id="UP000215137"/>
    </source>
</evidence>
<keyword evidence="1" id="KW-0614">Plasmid</keyword>
<evidence type="ECO:0000313" key="1">
    <source>
        <dbReference type="EMBL" id="ASV70145.1"/>
    </source>
</evidence>
<dbReference type="OrthoDB" id="9826573at2"/>
<reference evidence="1 2" key="1">
    <citation type="submission" date="2017-08" db="EMBL/GenBank/DDBJ databases">
        <title>Complete Genome Sequence of Bacillus kochii Oregon-R-modENCODE STRAIN BDGP4, isolated from Drosophila melanogaster gut.</title>
        <authorList>
            <person name="Wan K.H."/>
            <person name="Yu C."/>
            <person name="Park S."/>
            <person name="Hammonds A.S."/>
            <person name="Booth B.W."/>
            <person name="Celniker S.E."/>
        </authorList>
    </citation>
    <scope>NUCLEOTIDE SEQUENCE [LARGE SCALE GENOMIC DNA]</scope>
    <source>
        <strain evidence="1 2">BDGP4</strain>
        <plasmid evidence="2">pbkbdgp4a</plasmid>
    </source>
</reference>
<dbReference type="Proteomes" id="UP000215137">
    <property type="component" value="Plasmid pBkBDGP4A"/>
</dbReference>
<name>A0A248TPS5_9BACI</name>
<evidence type="ECO:0008006" key="3">
    <source>
        <dbReference type="Google" id="ProtNLM"/>
    </source>
</evidence>
<dbReference type="AlphaFoldDB" id="A0A248TPS5"/>
<gene>
    <name evidence="1" type="ORF">CKF48_22925</name>
</gene>
<sequence>MSKLLGEKQLQVLQAIDRFGVITSAQLSEYLIGSISHVTIYNTKPKLLKLGLIGEEKIGRTLILHMKPSGVEFLGSQLTPFTKISYGNLNHQLMMNDCLLALKYIAAKQNKYFEFITERELRSLYLEQNFSKADRQNTTKLKSIPDRIPDFVVIENGQKIAHEVELTQKSRKRYIKKFAMYTNEILSGRYVKVRYLCESQHIKEVVTEVAKQENFRPDSLQLELIERLMSVAKK</sequence>
<geneLocation type="plasmid" evidence="2">
    <name>pbkbdgp4a</name>
</geneLocation>
<dbReference type="KEGG" id="bko:CKF48_22925"/>
<protein>
    <recommendedName>
        <fullName evidence="3">Replication-relaxation</fullName>
    </recommendedName>
</protein>